<dbReference type="PANTHER" id="PTHR30153:SF2">
    <property type="entry name" value="REPLICATIVE DNA HELICASE"/>
    <property type="match status" value="1"/>
</dbReference>
<dbReference type="EMBL" id="LR796774">
    <property type="protein sequence ID" value="CAB4165223.1"/>
    <property type="molecule type" value="Genomic_DNA"/>
</dbReference>
<dbReference type="GO" id="GO:0003678">
    <property type="term" value="F:DNA helicase activity"/>
    <property type="evidence" value="ECO:0007669"/>
    <property type="project" value="InterPro"/>
</dbReference>
<reference evidence="2" key="1">
    <citation type="submission" date="2020-04" db="EMBL/GenBank/DDBJ databases">
        <authorList>
            <person name="Chiriac C."/>
            <person name="Salcher M."/>
            <person name="Ghai R."/>
            <person name="Kavagutti S V."/>
        </authorList>
    </citation>
    <scope>NUCLEOTIDE SEQUENCE</scope>
</reference>
<dbReference type="GO" id="GO:0006260">
    <property type="term" value="P:DNA replication"/>
    <property type="evidence" value="ECO:0007669"/>
    <property type="project" value="InterPro"/>
</dbReference>
<proteinExistence type="predicted"/>
<dbReference type="Gene3D" id="3.40.50.300">
    <property type="entry name" value="P-loop containing nucleotide triphosphate hydrolases"/>
    <property type="match status" value="1"/>
</dbReference>
<organism evidence="2">
    <name type="scientific">uncultured Caudovirales phage</name>
    <dbReference type="NCBI Taxonomy" id="2100421"/>
    <lineage>
        <taxon>Viruses</taxon>
        <taxon>Duplodnaviria</taxon>
        <taxon>Heunggongvirae</taxon>
        <taxon>Uroviricota</taxon>
        <taxon>Caudoviricetes</taxon>
        <taxon>Peduoviridae</taxon>
        <taxon>Maltschvirus</taxon>
        <taxon>Maltschvirus maltsch</taxon>
    </lineage>
</organism>
<evidence type="ECO:0000259" key="1">
    <source>
        <dbReference type="PROSITE" id="PS51199"/>
    </source>
</evidence>
<dbReference type="InterPro" id="IPR027417">
    <property type="entry name" value="P-loop_NTPase"/>
</dbReference>
<feature type="domain" description="SF4 helicase" evidence="1">
    <location>
        <begin position="174"/>
        <end position="428"/>
    </location>
</feature>
<dbReference type="InterPro" id="IPR007694">
    <property type="entry name" value="DNA_helicase_DnaB-like_C"/>
</dbReference>
<dbReference type="SUPFAM" id="SSF52540">
    <property type="entry name" value="P-loop containing nucleoside triphosphate hydrolases"/>
    <property type="match status" value="1"/>
</dbReference>
<keyword evidence="2" id="KW-0547">Nucleotide-binding</keyword>
<dbReference type="PROSITE" id="PS51199">
    <property type="entry name" value="SF4_HELICASE"/>
    <property type="match status" value="1"/>
</dbReference>
<keyword evidence="2" id="KW-0067">ATP-binding</keyword>
<dbReference type="Gene3D" id="1.10.860.10">
    <property type="entry name" value="DNAb Helicase, Chain A"/>
    <property type="match status" value="1"/>
</dbReference>
<keyword evidence="2" id="KW-0347">Helicase</keyword>
<name>A0A6J5P1Q8_9CAUD</name>
<dbReference type="InterPro" id="IPR036185">
    <property type="entry name" value="DNA_heli_DnaB-like_N_sf"/>
</dbReference>
<dbReference type="Pfam" id="PF03796">
    <property type="entry name" value="DnaB_C"/>
    <property type="match status" value="1"/>
</dbReference>
<accession>A0A6J5P1Q8</accession>
<evidence type="ECO:0000313" key="2">
    <source>
        <dbReference type="EMBL" id="CAB4165223.1"/>
    </source>
</evidence>
<sequence length="431" mass="47094">MISTSDSETAVIGALFNIPGWLNRRREQIVPGLFQNVFHQAIVSAALSLTSHESNPDLWAITNHLSADPQNAGIAPLLAELAYPANIPFGDTGDTHLQALRTAYQRRELADAHTKAAELLRGAPLFGPDGEGIAQKIDDLMQDAGKMPGKMLARRHVKEIIGDVLDEIQDRASNPGRLAGISTGIPTLDAKTAGMMKGQVWVFAGLPGDGKSTLMQNCAEAAAYSGHKVSWYPLEMPDTEQVFRLLASGGGVDNERLFSGMLSQGDMAALAAANRRLRDSPIEIVNVDGATAGDIINDIERSDAEIAVVDYLQLMEETSARKGANREEIIASISRRLKRTARRSGKTILTGSQLNDGGKLRESRAIGQDADKIFLINKHPLEGGDNGELDDTKRLLWCDKNRGLKRHWELPLHFLGHVFQFKEIPQHETEY</sequence>
<dbReference type="SUPFAM" id="SSF48024">
    <property type="entry name" value="N-terminal domain of DnaB helicase"/>
    <property type="match status" value="1"/>
</dbReference>
<protein>
    <submittedName>
        <fullName evidence="2">DnaB Replicative DNA helicase</fullName>
    </submittedName>
</protein>
<gene>
    <name evidence="2" type="ORF">UFOVP817_45</name>
</gene>
<keyword evidence="2" id="KW-0378">Hydrolase</keyword>
<dbReference type="GO" id="GO:0005524">
    <property type="term" value="F:ATP binding"/>
    <property type="evidence" value="ECO:0007669"/>
    <property type="project" value="InterPro"/>
</dbReference>
<dbReference type="PANTHER" id="PTHR30153">
    <property type="entry name" value="REPLICATIVE DNA HELICASE DNAB"/>
    <property type="match status" value="1"/>
</dbReference>
<dbReference type="InterPro" id="IPR016136">
    <property type="entry name" value="DNA_helicase_N/primase_C"/>
</dbReference>